<gene>
    <name evidence="3" type="ORF">PHAECO_LOCUS6179</name>
</gene>
<organism evidence="3 4">
    <name type="scientific">Phaedon cochleariae</name>
    <name type="common">Mustard beetle</name>
    <dbReference type="NCBI Taxonomy" id="80249"/>
    <lineage>
        <taxon>Eukaryota</taxon>
        <taxon>Metazoa</taxon>
        <taxon>Ecdysozoa</taxon>
        <taxon>Arthropoda</taxon>
        <taxon>Hexapoda</taxon>
        <taxon>Insecta</taxon>
        <taxon>Pterygota</taxon>
        <taxon>Neoptera</taxon>
        <taxon>Endopterygota</taxon>
        <taxon>Coleoptera</taxon>
        <taxon>Polyphaga</taxon>
        <taxon>Cucujiformia</taxon>
        <taxon>Chrysomeloidea</taxon>
        <taxon>Chrysomelidae</taxon>
        <taxon>Chrysomelinae</taxon>
        <taxon>Chrysomelini</taxon>
        <taxon>Phaedon</taxon>
    </lineage>
</organism>
<dbReference type="SUPFAM" id="SSF49313">
    <property type="entry name" value="Cadherin-like"/>
    <property type="match status" value="1"/>
</dbReference>
<evidence type="ECO:0008006" key="5">
    <source>
        <dbReference type="Google" id="ProtNLM"/>
    </source>
</evidence>
<dbReference type="Proteomes" id="UP001153737">
    <property type="component" value="Chromosome 2"/>
</dbReference>
<evidence type="ECO:0000256" key="1">
    <source>
        <dbReference type="ARBA" id="ARBA00004370"/>
    </source>
</evidence>
<sequence length="91" mass="10338">MKLIEVMNQSTIKYNVHNPKFGEVPVTISLVDRNDNFPEFANSLYEVHVPENCEVGTTRTSAWVRAFDDDLGKFGTRGMRYTNIAGSIDHM</sequence>
<evidence type="ECO:0000256" key="2">
    <source>
        <dbReference type="ARBA" id="ARBA00023136"/>
    </source>
</evidence>
<evidence type="ECO:0000313" key="4">
    <source>
        <dbReference type="Proteomes" id="UP001153737"/>
    </source>
</evidence>
<dbReference type="PROSITE" id="PS00232">
    <property type="entry name" value="CADHERIN_1"/>
    <property type="match status" value="1"/>
</dbReference>
<dbReference type="EMBL" id="OU896708">
    <property type="protein sequence ID" value="CAG9818584.1"/>
    <property type="molecule type" value="Genomic_DNA"/>
</dbReference>
<dbReference type="AlphaFoldDB" id="A0A9N9X2P5"/>
<comment type="subcellular location">
    <subcellularLocation>
        <location evidence="1">Membrane</location>
    </subcellularLocation>
</comment>
<dbReference type="InterPro" id="IPR020894">
    <property type="entry name" value="Cadherin_CS"/>
</dbReference>
<dbReference type="GO" id="GO:0005509">
    <property type="term" value="F:calcium ion binding"/>
    <property type="evidence" value="ECO:0007669"/>
    <property type="project" value="InterPro"/>
</dbReference>
<dbReference type="GO" id="GO:0007155">
    <property type="term" value="P:cell adhesion"/>
    <property type="evidence" value="ECO:0007669"/>
    <property type="project" value="InterPro"/>
</dbReference>
<accession>A0A9N9X2P5</accession>
<dbReference type="OrthoDB" id="9990384at2759"/>
<keyword evidence="4" id="KW-1185">Reference proteome</keyword>
<proteinExistence type="predicted"/>
<protein>
    <recommendedName>
        <fullName evidence="5">Cadherin domain-containing protein</fullName>
    </recommendedName>
</protein>
<reference evidence="3" key="1">
    <citation type="submission" date="2022-01" db="EMBL/GenBank/DDBJ databases">
        <authorList>
            <person name="King R."/>
        </authorList>
    </citation>
    <scope>NUCLEOTIDE SEQUENCE</scope>
</reference>
<dbReference type="GO" id="GO:0005886">
    <property type="term" value="C:plasma membrane"/>
    <property type="evidence" value="ECO:0007669"/>
    <property type="project" value="InterPro"/>
</dbReference>
<name>A0A9N9X2P5_PHACE</name>
<dbReference type="InterPro" id="IPR015919">
    <property type="entry name" value="Cadherin-like_sf"/>
</dbReference>
<reference evidence="3" key="2">
    <citation type="submission" date="2022-10" db="EMBL/GenBank/DDBJ databases">
        <authorList>
            <consortium name="ENA_rothamsted_submissions"/>
            <consortium name="culmorum"/>
            <person name="King R."/>
        </authorList>
    </citation>
    <scope>NUCLEOTIDE SEQUENCE</scope>
</reference>
<evidence type="ECO:0000313" key="3">
    <source>
        <dbReference type="EMBL" id="CAG9818584.1"/>
    </source>
</evidence>
<keyword evidence="2" id="KW-0472">Membrane</keyword>
<dbReference type="Gene3D" id="2.60.40.60">
    <property type="entry name" value="Cadherins"/>
    <property type="match status" value="1"/>
</dbReference>